<accession>A0AAE0J1F4</accession>
<proteinExistence type="predicted"/>
<dbReference type="EMBL" id="JAUEPO010000001">
    <property type="protein sequence ID" value="KAK3335158.1"/>
    <property type="molecule type" value="Genomic_DNA"/>
</dbReference>
<reference evidence="1" key="1">
    <citation type="journal article" date="2023" name="Mol. Phylogenet. Evol.">
        <title>Genome-scale phylogeny and comparative genomics of the fungal order Sordariales.</title>
        <authorList>
            <person name="Hensen N."/>
            <person name="Bonometti L."/>
            <person name="Westerberg I."/>
            <person name="Brannstrom I.O."/>
            <person name="Guillou S."/>
            <person name="Cros-Aarteil S."/>
            <person name="Calhoun S."/>
            <person name="Haridas S."/>
            <person name="Kuo A."/>
            <person name="Mondo S."/>
            <person name="Pangilinan J."/>
            <person name="Riley R."/>
            <person name="LaButti K."/>
            <person name="Andreopoulos B."/>
            <person name="Lipzen A."/>
            <person name="Chen C."/>
            <person name="Yan M."/>
            <person name="Daum C."/>
            <person name="Ng V."/>
            <person name="Clum A."/>
            <person name="Steindorff A."/>
            <person name="Ohm R.A."/>
            <person name="Martin F."/>
            <person name="Silar P."/>
            <person name="Natvig D.O."/>
            <person name="Lalanne C."/>
            <person name="Gautier V."/>
            <person name="Ament-Velasquez S.L."/>
            <person name="Kruys A."/>
            <person name="Hutchinson M.I."/>
            <person name="Powell A.J."/>
            <person name="Barry K."/>
            <person name="Miller A.N."/>
            <person name="Grigoriev I.V."/>
            <person name="Debuchy R."/>
            <person name="Gladieux P."/>
            <person name="Hiltunen Thoren M."/>
            <person name="Johannesson H."/>
        </authorList>
    </citation>
    <scope>NUCLEOTIDE SEQUENCE</scope>
    <source>
        <strain evidence="1">SMH4131-1</strain>
    </source>
</reference>
<evidence type="ECO:0000313" key="2">
    <source>
        <dbReference type="Proteomes" id="UP001286456"/>
    </source>
</evidence>
<dbReference type="Proteomes" id="UP001286456">
    <property type="component" value="Unassembled WGS sequence"/>
</dbReference>
<organism evidence="1 2">
    <name type="scientific">Cercophora scortea</name>
    <dbReference type="NCBI Taxonomy" id="314031"/>
    <lineage>
        <taxon>Eukaryota</taxon>
        <taxon>Fungi</taxon>
        <taxon>Dikarya</taxon>
        <taxon>Ascomycota</taxon>
        <taxon>Pezizomycotina</taxon>
        <taxon>Sordariomycetes</taxon>
        <taxon>Sordariomycetidae</taxon>
        <taxon>Sordariales</taxon>
        <taxon>Lasiosphaeriaceae</taxon>
        <taxon>Cercophora</taxon>
    </lineage>
</organism>
<comment type="caution">
    <text evidence="1">The sequence shown here is derived from an EMBL/GenBank/DDBJ whole genome shotgun (WGS) entry which is preliminary data.</text>
</comment>
<evidence type="ECO:0000313" key="1">
    <source>
        <dbReference type="EMBL" id="KAK3335158.1"/>
    </source>
</evidence>
<protein>
    <submittedName>
        <fullName evidence="1">Uncharacterized protein</fullName>
    </submittedName>
</protein>
<keyword evidence="2" id="KW-1185">Reference proteome</keyword>
<sequence length="191" mass="20642">MAGAWIALRRSRFPFSALPSSLGRGEGTRRYCRLSKVPKSYISSLFACLLSSLKQKPSSLDPLPPTHHQVSIRPSTPYNNSTVINMLFVKALAAALATSAVAFKLPAGISLDHGNTDRAVQGIKDQCNNAANAEGVQGCAMRSDNALYTIWGDVVVFMCYGGEAMEREISIAFEKITYSCLWVVYCGVVAA</sequence>
<gene>
    <name evidence="1" type="ORF">B0T19DRAFT_1680</name>
</gene>
<reference evidence="1" key="2">
    <citation type="submission" date="2023-06" db="EMBL/GenBank/DDBJ databases">
        <authorList>
            <consortium name="Lawrence Berkeley National Laboratory"/>
            <person name="Haridas S."/>
            <person name="Hensen N."/>
            <person name="Bonometti L."/>
            <person name="Westerberg I."/>
            <person name="Brannstrom I.O."/>
            <person name="Guillou S."/>
            <person name="Cros-Aarteil S."/>
            <person name="Calhoun S."/>
            <person name="Kuo A."/>
            <person name="Mondo S."/>
            <person name="Pangilinan J."/>
            <person name="Riley R."/>
            <person name="Labutti K."/>
            <person name="Andreopoulos B."/>
            <person name="Lipzen A."/>
            <person name="Chen C."/>
            <person name="Yanf M."/>
            <person name="Daum C."/>
            <person name="Ng V."/>
            <person name="Clum A."/>
            <person name="Steindorff A."/>
            <person name="Ohm R."/>
            <person name="Martin F."/>
            <person name="Silar P."/>
            <person name="Natvig D."/>
            <person name="Lalanne C."/>
            <person name="Gautier V."/>
            <person name="Ament-Velasquez S.L."/>
            <person name="Kruys A."/>
            <person name="Hutchinson M.I."/>
            <person name="Powell A.J."/>
            <person name="Barry K."/>
            <person name="Miller A.N."/>
            <person name="Grigoriev I.V."/>
            <person name="Debuchy R."/>
            <person name="Gladieux P."/>
            <person name="Thoren M.H."/>
            <person name="Johannesson H."/>
        </authorList>
    </citation>
    <scope>NUCLEOTIDE SEQUENCE</scope>
    <source>
        <strain evidence="1">SMH4131-1</strain>
    </source>
</reference>
<name>A0AAE0J1F4_9PEZI</name>
<dbReference type="AlphaFoldDB" id="A0AAE0J1F4"/>